<evidence type="ECO:0000313" key="4">
    <source>
        <dbReference type="Proteomes" id="UP000663881"/>
    </source>
</evidence>
<name>A0A820E7M1_9BILA</name>
<dbReference type="EMBL" id="CAJOAY010011778">
    <property type="protein sequence ID" value="CAF4242106.1"/>
    <property type="molecule type" value="Genomic_DNA"/>
</dbReference>
<dbReference type="OrthoDB" id="10020475at2759"/>
<evidence type="ECO:0000259" key="1">
    <source>
        <dbReference type="Pfam" id="PF26215"/>
    </source>
</evidence>
<dbReference type="Proteomes" id="UP000663881">
    <property type="component" value="Unassembled WGS sequence"/>
</dbReference>
<organism evidence="3 4">
    <name type="scientific">Adineta steineri</name>
    <dbReference type="NCBI Taxonomy" id="433720"/>
    <lineage>
        <taxon>Eukaryota</taxon>
        <taxon>Metazoa</taxon>
        <taxon>Spiralia</taxon>
        <taxon>Gnathifera</taxon>
        <taxon>Rotifera</taxon>
        <taxon>Eurotatoria</taxon>
        <taxon>Bdelloidea</taxon>
        <taxon>Adinetida</taxon>
        <taxon>Adinetidae</taxon>
        <taxon>Adineta</taxon>
    </lineage>
</organism>
<accession>A0A820E7M1</accession>
<dbReference type="AlphaFoldDB" id="A0A820E7M1"/>
<dbReference type="Pfam" id="PF26215">
    <property type="entry name" value="HTH_animal"/>
    <property type="match status" value="1"/>
</dbReference>
<evidence type="ECO:0000313" key="3">
    <source>
        <dbReference type="EMBL" id="CAF4242106.1"/>
    </source>
</evidence>
<comment type="caution">
    <text evidence="3">The sequence shown here is derived from an EMBL/GenBank/DDBJ whole genome shotgun (WGS) entry which is preliminary data.</text>
</comment>
<feature type="domain" description="Helix-turn-helix" evidence="1">
    <location>
        <begin position="1"/>
        <end position="41"/>
    </location>
</feature>
<dbReference type="Proteomes" id="UP000663891">
    <property type="component" value="Unassembled WGS sequence"/>
</dbReference>
<proteinExistence type="predicted"/>
<sequence>MLLRAIRYCSTFQDYFDERGKLRMDLLINKYPVKFIDKHFNRLLFKFNINELLNMYNYNTLRQKVIDTPYEAKAPINYQKTLFVHFTYCQNMTTFPRHFHTLWNKYFEQSPINEITPILGTRNVNNLQRQLVHTRHT</sequence>
<protein>
    <recommendedName>
        <fullName evidence="1">Helix-turn-helix domain-containing protein</fullName>
    </recommendedName>
</protein>
<evidence type="ECO:0000313" key="2">
    <source>
        <dbReference type="EMBL" id="CAF1502198.1"/>
    </source>
</evidence>
<dbReference type="InterPro" id="IPR058912">
    <property type="entry name" value="HTH_animal"/>
</dbReference>
<dbReference type="EMBL" id="CAJNON010002170">
    <property type="protein sequence ID" value="CAF1502198.1"/>
    <property type="molecule type" value="Genomic_DNA"/>
</dbReference>
<gene>
    <name evidence="3" type="ORF">OKA104_LOCUS43133</name>
    <name evidence="2" type="ORF">VCS650_LOCUS42307</name>
</gene>
<reference evidence="3" key="1">
    <citation type="submission" date="2021-02" db="EMBL/GenBank/DDBJ databases">
        <authorList>
            <person name="Nowell W R."/>
        </authorList>
    </citation>
    <scope>NUCLEOTIDE SEQUENCE</scope>
</reference>